<proteinExistence type="predicted"/>
<dbReference type="RefSeq" id="WP_193151406.1">
    <property type="nucleotide sequence ID" value="NZ_CP041235.1"/>
</dbReference>
<dbReference type="InterPro" id="IPR045584">
    <property type="entry name" value="Pilin-like"/>
</dbReference>
<dbReference type="Pfam" id="PF07963">
    <property type="entry name" value="N_methyl"/>
    <property type="match status" value="1"/>
</dbReference>
<name>A0A7M1B081_9BACT</name>
<dbReference type="EMBL" id="CP041235">
    <property type="protein sequence ID" value="QOP43100.1"/>
    <property type="molecule type" value="Genomic_DNA"/>
</dbReference>
<accession>A0A7M1B081</accession>
<dbReference type="NCBIfam" id="TIGR02532">
    <property type="entry name" value="IV_pilin_GFxxxE"/>
    <property type="match status" value="1"/>
</dbReference>
<gene>
    <name evidence="2" type="ORF">FJR45_03685</name>
</gene>
<keyword evidence="1" id="KW-0472">Membrane</keyword>
<keyword evidence="1" id="KW-1133">Transmembrane helix</keyword>
<protein>
    <submittedName>
        <fullName evidence="2">Type II secretion system protein</fullName>
    </submittedName>
</protein>
<feature type="transmembrane region" description="Helical" evidence="1">
    <location>
        <begin position="7"/>
        <end position="25"/>
    </location>
</feature>
<sequence length="181" mass="19430">MKKAFTLLELVFVIAVIGILAAVILPRVKTNPVAEAAVYLLSQIRYTQHLAIIDDKFTQNNTWYKDRWQIVLNGNSFSIVSDNNTRFAKDPQTNSNINSVVLKGVTSVTTSGGCANQSIISFDHLGRPLVGSLAATTAAYTAAGNNGALLTIDCNLTLANGSDENVTITIRPETGYASIEP</sequence>
<evidence type="ECO:0000313" key="3">
    <source>
        <dbReference type="Proteomes" id="UP000593719"/>
    </source>
</evidence>
<evidence type="ECO:0000256" key="1">
    <source>
        <dbReference type="SAM" id="Phobius"/>
    </source>
</evidence>
<organism evidence="2 3">
    <name type="scientific">Sulfurimonas sediminis</name>
    <dbReference type="NCBI Taxonomy" id="2590020"/>
    <lineage>
        <taxon>Bacteria</taxon>
        <taxon>Pseudomonadati</taxon>
        <taxon>Campylobacterota</taxon>
        <taxon>Epsilonproteobacteria</taxon>
        <taxon>Campylobacterales</taxon>
        <taxon>Sulfurimonadaceae</taxon>
        <taxon>Sulfurimonas</taxon>
    </lineage>
</organism>
<reference evidence="2 3" key="1">
    <citation type="submission" date="2019-06" db="EMBL/GenBank/DDBJ databases">
        <title>Sulfurimonas gotlandica sp. nov., a chemoautotrophic and psychrotolerant epsilonproteobacterium isolated from a pelagic redoxcline, and an emended description of the genus Sulfurimonas.</title>
        <authorList>
            <person name="Wang S."/>
            <person name="Jiang L."/>
            <person name="Shao Z."/>
        </authorList>
    </citation>
    <scope>NUCLEOTIDE SEQUENCE [LARGE SCALE GENOMIC DNA]</scope>
    <source>
        <strain evidence="2 3">S2-6</strain>
    </source>
</reference>
<dbReference type="InterPro" id="IPR012902">
    <property type="entry name" value="N_methyl_site"/>
</dbReference>
<keyword evidence="3" id="KW-1185">Reference proteome</keyword>
<dbReference type="AlphaFoldDB" id="A0A7M1B081"/>
<dbReference type="Proteomes" id="UP000593719">
    <property type="component" value="Chromosome"/>
</dbReference>
<dbReference type="KEGG" id="ssei:FJR45_03685"/>
<evidence type="ECO:0000313" key="2">
    <source>
        <dbReference type="EMBL" id="QOP43100.1"/>
    </source>
</evidence>
<keyword evidence="1" id="KW-0812">Transmembrane</keyword>
<dbReference type="Gene3D" id="3.30.700.10">
    <property type="entry name" value="Glycoprotein, Type 4 Pilin"/>
    <property type="match status" value="1"/>
</dbReference>
<dbReference type="SUPFAM" id="SSF54523">
    <property type="entry name" value="Pili subunits"/>
    <property type="match status" value="1"/>
</dbReference>